<keyword evidence="7 11" id="KW-1133">Transmembrane helix</keyword>
<dbReference type="PANTHER" id="PTHR33909">
    <property type="entry name" value="SEC TRANSLOCON ACCESSORY COMPLEX SUBUNIT YAJC"/>
    <property type="match status" value="1"/>
</dbReference>
<evidence type="ECO:0000256" key="7">
    <source>
        <dbReference type="ARBA" id="ARBA00022989"/>
    </source>
</evidence>
<feature type="transmembrane region" description="Helical" evidence="11">
    <location>
        <begin position="6"/>
        <end position="23"/>
    </location>
</feature>
<keyword evidence="6" id="KW-0653">Protein transport</keyword>
<evidence type="ECO:0000256" key="5">
    <source>
        <dbReference type="ARBA" id="ARBA00022692"/>
    </source>
</evidence>
<keyword evidence="4" id="KW-1003">Cell membrane</keyword>
<evidence type="ECO:0000256" key="3">
    <source>
        <dbReference type="ARBA" id="ARBA00022448"/>
    </source>
</evidence>
<dbReference type="GeneID" id="72385072"/>
<feature type="region of interest" description="Disordered" evidence="10">
    <location>
        <begin position="88"/>
        <end position="110"/>
    </location>
</feature>
<dbReference type="GO" id="GO:0005886">
    <property type="term" value="C:plasma membrane"/>
    <property type="evidence" value="ECO:0007669"/>
    <property type="project" value="UniProtKB-SubCell"/>
</dbReference>
<reference evidence="12" key="1">
    <citation type="submission" date="2023-01" db="EMBL/GenBank/DDBJ databases">
        <title>Oxazolidinone resistance genes in florfenicol resistant enterococci from beef cattle and veal calves at slaughter.</title>
        <authorList>
            <person name="Biggel M."/>
        </authorList>
    </citation>
    <scope>NUCLEOTIDE SEQUENCE</scope>
    <source>
        <strain evidence="12">K204-1</strain>
    </source>
</reference>
<evidence type="ECO:0000256" key="10">
    <source>
        <dbReference type="SAM" id="MobiDB-lite"/>
    </source>
</evidence>
<comment type="similarity">
    <text evidence="2">Belongs to the YajC family.</text>
</comment>
<dbReference type="NCBIfam" id="TIGR00739">
    <property type="entry name" value="yajC"/>
    <property type="match status" value="1"/>
</dbReference>
<keyword evidence="9 11" id="KW-0472">Membrane</keyword>
<keyword evidence="8" id="KW-0811">Translocation</keyword>
<comment type="subcellular location">
    <subcellularLocation>
        <location evidence="1">Cell membrane</location>
        <topology evidence="1">Single-pass membrane protein</topology>
    </subcellularLocation>
</comment>
<evidence type="ECO:0000256" key="9">
    <source>
        <dbReference type="ARBA" id="ARBA00023136"/>
    </source>
</evidence>
<dbReference type="InterPro" id="IPR003849">
    <property type="entry name" value="Preprotein_translocase_YajC"/>
</dbReference>
<evidence type="ECO:0000256" key="8">
    <source>
        <dbReference type="ARBA" id="ARBA00023010"/>
    </source>
</evidence>
<dbReference type="GO" id="GO:0015031">
    <property type="term" value="P:protein transport"/>
    <property type="evidence" value="ECO:0007669"/>
    <property type="project" value="UniProtKB-KW"/>
</dbReference>
<dbReference type="AlphaFoldDB" id="A0AAE9XH93"/>
<dbReference type="PANTHER" id="PTHR33909:SF1">
    <property type="entry name" value="SEC TRANSLOCON ACCESSORY COMPLEX SUBUNIT YAJC"/>
    <property type="match status" value="1"/>
</dbReference>
<accession>A0AAE9XH93</accession>
<evidence type="ECO:0000256" key="4">
    <source>
        <dbReference type="ARBA" id="ARBA00022475"/>
    </source>
</evidence>
<dbReference type="EMBL" id="CP116507">
    <property type="protein sequence ID" value="WCG23367.1"/>
    <property type="molecule type" value="Genomic_DNA"/>
</dbReference>
<evidence type="ECO:0000313" key="13">
    <source>
        <dbReference type="Proteomes" id="UP001179600"/>
    </source>
</evidence>
<gene>
    <name evidence="12" type="primary">yajC</name>
    <name evidence="12" type="ORF">PML95_03760</name>
</gene>
<evidence type="ECO:0000256" key="2">
    <source>
        <dbReference type="ARBA" id="ARBA00006742"/>
    </source>
</evidence>
<dbReference type="RefSeq" id="WP_023606595.1">
    <property type="nucleotide sequence ID" value="NZ_BKBT01000003.1"/>
</dbReference>
<evidence type="ECO:0000313" key="12">
    <source>
        <dbReference type="EMBL" id="WCG23367.1"/>
    </source>
</evidence>
<dbReference type="PRINTS" id="PR01853">
    <property type="entry name" value="YAJCTRNLCASE"/>
</dbReference>
<protein>
    <submittedName>
        <fullName evidence="12">Preprotein translocase subunit YajC</fullName>
    </submittedName>
</protein>
<name>A0AAE9XH93_9ENTE</name>
<proteinExistence type="inferred from homology"/>
<evidence type="ECO:0000256" key="6">
    <source>
        <dbReference type="ARBA" id="ARBA00022927"/>
    </source>
</evidence>
<keyword evidence="5 11" id="KW-0812">Transmembrane</keyword>
<evidence type="ECO:0000256" key="1">
    <source>
        <dbReference type="ARBA" id="ARBA00004162"/>
    </source>
</evidence>
<dbReference type="Proteomes" id="UP001179600">
    <property type="component" value="Chromosome"/>
</dbReference>
<organism evidence="12 13">
    <name type="scientific">Vagococcus lutrae</name>
    <dbReference type="NCBI Taxonomy" id="81947"/>
    <lineage>
        <taxon>Bacteria</taxon>
        <taxon>Bacillati</taxon>
        <taxon>Bacillota</taxon>
        <taxon>Bacilli</taxon>
        <taxon>Lactobacillales</taxon>
        <taxon>Enterococcaceae</taxon>
        <taxon>Vagococcus</taxon>
    </lineage>
</organism>
<evidence type="ECO:0000256" key="11">
    <source>
        <dbReference type="SAM" id="Phobius"/>
    </source>
</evidence>
<dbReference type="SMART" id="SM01323">
    <property type="entry name" value="YajC"/>
    <property type="match status" value="1"/>
</dbReference>
<keyword evidence="3" id="KW-0813">Transport</keyword>
<sequence length="110" mass="12204">MQSLGMFFPLIIIGGMLFFMTRTQKKQQNERKQLLDSMAIGDKVVTIGGLHGIVSEFNQEDGNNTVILDCEGIFLEFNRAAIAQVTPGTHEPEVVEEVSVTEVDETSNEE</sequence>
<dbReference type="Pfam" id="PF02699">
    <property type="entry name" value="YajC"/>
    <property type="match status" value="1"/>
</dbReference>